<feature type="domain" description="HAMP" evidence="7">
    <location>
        <begin position="462"/>
        <end position="506"/>
    </location>
</feature>
<dbReference type="CDD" id="cd18774">
    <property type="entry name" value="PDC2_HK_sensor"/>
    <property type="match status" value="1"/>
</dbReference>
<evidence type="ECO:0000256" key="4">
    <source>
        <dbReference type="SAM" id="MobiDB-lite"/>
    </source>
</evidence>
<comment type="similarity">
    <text evidence="2">Belongs to the methyl-accepting chemotaxis (MCP) protein family.</text>
</comment>
<dbReference type="Pfam" id="PF18947">
    <property type="entry name" value="HAMP_2"/>
    <property type="match status" value="1"/>
</dbReference>
<feature type="domain" description="HAMP" evidence="7">
    <location>
        <begin position="408"/>
        <end position="461"/>
    </location>
</feature>
<comment type="caution">
    <text evidence="8">The sequence shown here is derived from an EMBL/GenBank/DDBJ whole genome shotgun (WGS) entry which is preliminary data.</text>
</comment>
<dbReference type="CDD" id="cd06225">
    <property type="entry name" value="HAMP"/>
    <property type="match status" value="2"/>
</dbReference>
<evidence type="ECO:0000256" key="1">
    <source>
        <dbReference type="ARBA" id="ARBA00022481"/>
    </source>
</evidence>
<dbReference type="EMBL" id="JAGETV010000009">
    <property type="protein sequence ID" value="MBO1927281.1"/>
    <property type="molecule type" value="Genomic_DNA"/>
</dbReference>
<dbReference type="Pfam" id="PF00015">
    <property type="entry name" value="MCPsignal"/>
    <property type="match status" value="1"/>
</dbReference>
<dbReference type="SUPFAM" id="SSF158472">
    <property type="entry name" value="HAMP domain-like"/>
    <property type="match status" value="1"/>
</dbReference>
<dbReference type="Gene3D" id="1.20.120.1530">
    <property type="match status" value="1"/>
</dbReference>
<dbReference type="RefSeq" id="WP_208149034.1">
    <property type="nucleotide sequence ID" value="NZ_JAGETV010000009.1"/>
</dbReference>
<reference evidence="8 9" key="1">
    <citation type="submission" date="2021-03" db="EMBL/GenBank/DDBJ databases">
        <title>Thiomicrorhabdus sp.nov.,novel sulfur-oxidizing bacteria isolated from coastal sediment.</title>
        <authorList>
            <person name="Liu X."/>
        </authorList>
    </citation>
    <scope>NUCLEOTIDE SEQUENCE [LARGE SCALE GENOMIC DNA]</scope>
    <source>
        <strain evidence="8 9">6S2-11</strain>
    </source>
</reference>
<feature type="domain" description="HAMP" evidence="7">
    <location>
        <begin position="586"/>
        <end position="638"/>
    </location>
</feature>
<dbReference type="PROSITE" id="PS50192">
    <property type="entry name" value="T_SNARE"/>
    <property type="match status" value="1"/>
</dbReference>
<dbReference type="SMART" id="SM00283">
    <property type="entry name" value="MA"/>
    <property type="match status" value="1"/>
</dbReference>
<evidence type="ECO:0000313" key="9">
    <source>
        <dbReference type="Proteomes" id="UP000664835"/>
    </source>
</evidence>
<evidence type="ECO:0000259" key="5">
    <source>
        <dbReference type="PROSITE" id="PS50111"/>
    </source>
</evidence>
<dbReference type="SMART" id="SM00304">
    <property type="entry name" value="HAMP"/>
    <property type="match status" value="3"/>
</dbReference>
<feature type="domain" description="Methyl-accepting transducer" evidence="5">
    <location>
        <begin position="643"/>
        <end position="872"/>
    </location>
</feature>
<evidence type="ECO:0000256" key="2">
    <source>
        <dbReference type="ARBA" id="ARBA00029447"/>
    </source>
</evidence>
<dbReference type="SUPFAM" id="SSF58104">
    <property type="entry name" value="Methyl-accepting chemotaxis protein (MCP) signaling domain"/>
    <property type="match status" value="1"/>
</dbReference>
<evidence type="ECO:0000259" key="7">
    <source>
        <dbReference type="PROSITE" id="PS50885"/>
    </source>
</evidence>
<dbReference type="Gene3D" id="1.10.287.950">
    <property type="entry name" value="Methyl-accepting chemotaxis protein"/>
    <property type="match status" value="1"/>
</dbReference>
<dbReference type="PANTHER" id="PTHR43531">
    <property type="entry name" value="PROTEIN ICFG"/>
    <property type="match status" value="1"/>
</dbReference>
<keyword evidence="9" id="KW-1185">Reference proteome</keyword>
<dbReference type="Proteomes" id="UP000664835">
    <property type="component" value="Unassembled WGS sequence"/>
</dbReference>
<dbReference type="InterPro" id="IPR000727">
    <property type="entry name" value="T_SNARE_dom"/>
</dbReference>
<keyword evidence="1" id="KW-0488">Methylation</keyword>
<dbReference type="Pfam" id="PF00672">
    <property type="entry name" value="HAMP"/>
    <property type="match status" value="1"/>
</dbReference>
<proteinExistence type="inferred from homology"/>
<evidence type="ECO:0000256" key="3">
    <source>
        <dbReference type="PROSITE-ProRule" id="PRU00284"/>
    </source>
</evidence>
<dbReference type="InterPro" id="IPR004089">
    <property type="entry name" value="MCPsignal_dom"/>
</dbReference>
<feature type="region of interest" description="Disordered" evidence="4">
    <location>
        <begin position="647"/>
        <end position="670"/>
    </location>
</feature>
<evidence type="ECO:0000259" key="6">
    <source>
        <dbReference type="PROSITE" id="PS50192"/>
    </source>
</evidence>
<protein>
    <submittedName>
        <fullName evidence="8">HAMP domain-containing protein</fullName>
    </submittedName>
</protein>
<dbReference type="PANTHER" id="PTHR43531:SF14">
    <property type="entry name" value="METHYL-ACCEPTING CHEMOTAXIS PROTEIN I-RELATED"/>
    <property type="match status" value="1"/>
</dbReference>
<sequence length="892" mass="98405">MRLLPKLTISFLLIGLIPLLIFAAIAIQQADQGLKTLAEQQLSSIRDNKKASIERYFDTVKREVITLADTQVILQAMFYLPTQIKTYQTLAQNLTDNERQTIRQQLLQKLQDELSSSGEKSKLQSYIQSLDDTGLLIQQDYIVNNPHNSEQRWKLQKGQSQSAYHAIHASMQPVVHKFITNSAFKDLYLIEKDSGRVLYSVNKKVDLGASLQQTVWRDSSLQKAWQRGQQLQADQTAFIDFAHYLPAGEQPVAFMVVPVVFESKTIGLLAVEFSYQQLNAIMTDRSGMSTSSDTFIIGADGLMRTDSSLDPKHSVLYSFNQAKQEDTHHAFEQAIQQQTGIQTGSSFKGSQMLSAYTPIEIEDTHWALIAEMSQEEAFASSNALQQLGLWMIVIALMLISAIAIAFARSISRPIHQLVDSMKNVQDNSDFSIRHHNNGKDEIAEAAQAFNHLLQSLDSAFKEIRQVMHAISEGNFQLRIQSELHGDLEQLKQDINASAASVDTTMQALSNVMLGIADGDFSVRLDERVQGELKQQVDQAMQQMDIAVHTITDAMEYAAKGVFSHRVTGNLKGDMVKLKTSVNQSLEEIQSAIDEITDSAQAMARGDLTQMINGNYEGELQELQQALNSSIVHLSEMVQTIRQASNTVSHGANEISSGSRDLNQRTQEQSESLVQTASSMEEMTASVQSNSENANRASQLAEDAKLKTQQGVDVMQQTMNAMQDIEAASKEISEIISLIDSVAFQTNLLALNAAVEAARAGEAGRGFAVVAGEVRNLAGRSADAANQIKQLINNTVEHIENGTNLVNNSNTSLQEINQAIQTVNDIVAEISIATAEQAEGISQVNRSISDMDSTTQNNAQLVKVLSDHAVDVDQQASDLEETVSGFQIQQHLK</sequence>
<dbReference type="InterPro" id="IPR051310">
    <property type="entry name" value="MCP_chemotaxis"/>
</dbReference>
<gene>
    <name evidence="8" type="ORF">J3998_06790</name>
</gene>
<dbReference type="InterPro" id="IPR003660">
    <property type="entry name" value="HAMP_dom"/>
</dbReference>
<dbReference type="Gene3D" id="3.30.450.20">
    <property type="entry name" value="PAS domain"/>
    <property type="match status" value="1"/>
</dbReference>
<dbReference type="PROSITE" id="PS50111">
    <property type="entry name" value="CHEMOTAXIS_TRANSDUC_2"/>
    <property type="match status" value="1"/>
</dbReference>
<accession>A0ABS3Q4M1</accession>
<evidence type="ECO:0000313" key="8">
    <source>
        <dbReference type="EMBL" id="MBO1927281.1"/>
    </source>
</evidence>
<organism evidence="8 9">
    <name type="scientific">Thiomicrorhabdus marina</name>
    <dbReference type="NCBI Taxonomy" id="2818442"/>
    <lineage>
        <taxon>Bacteria</taxon>
        <taxon>Pseudomonadati</taxon>
        <taxon>Pseudomonadota</taxon>
        <taxon>Gammaproteobacteria</taxon>
        <taxon>Thiotrichales</taxon>
        <taxon>Piscirickettsiaceae</taxon>
        <taxon>Thiomicrorhabdus</taxon>
    </lineage>
</organism>
<dbReference type="CDD" id="cd11386">
    <property type="entry name" value="MCP_signal"/>
    <property type="match status" value="1"/>
</dbReference>
<feature type="domain" description="T-SNARE coiled-coil homology" evidence="6">
    <location>
        <begin position="802"/>
        <end position="864"/>
    </location>
</feature>
<keyword evidence="3" id="KW-0807">Transducer</keyword>
<name>A0ABS3Q4M1_9GAMM</name>
<dbReference type="PROSITE" id="PS50885">
    <property type="entry name" value="HAMP"/>
    <property type="match status" value="3"/>
</dbReference>